<keyword evidence="3" id="KW-1015">Disulfide bond</keyword>
<gene>
    <name evidence="7" type="ORF">CHLNCDRAFT_142006</name>
</gene>
<evidence type="ECO:0000313" key="7">
    <source>
        <dbReference type="EMBL" id="EFN57926.1"/>
    </source>
</evidence>
<feature type="domain" description="SRCR" evidence="6">
    <location>
        <begin position="188"/>
        <end position="257"/>
    </location>
</feature>
<evidence type="ECO:0000313" key="8">
    <source>
        <dbReference type="Proteomes" id="UP000008141"/>
    </source>
</evidence>
<feature type="signal peptide" evidence="5">
    <location>
        <begin position="1"/>
        <end position="19"/>
    </location>
</feature>
<evidence type="ECO:0000259" key="6">
    <source>
        <dbReference type="PROSITE" id="PS50287"/>
    </source>
</evidence>
<keyword evidence="2" id="KW-0677">Repeat</keyword>
<sequence>MAAIVLAPLLFLAPILASAANLTADQGAGPLYRGRDLPFFLEALPGQNVSFSDGKAARGWLQVPNRSNSTGAVCAKGWQNPPLAAQVVCRALGWTGVARAAGAPAPENSTTIGPEGVSWESLRCDGTEAGPLGCRYKPVEVNFTGCLPRARLVIECYQDPGTKGELRFREPPPAASEVSEMYGRGLTVEVFHRGFWGYVGTPLTPNEAVVLCREAGYGNGTAGTGDVQLAGLGYREAGGAPTLALACNGSEAAVQECAVSWVPPLPISGTNDTYFDWVPRGSISYYTSPLLPLLFCPPAFNDTHAELDEVEDGALRLAYGGLPATAEGGCVKGEAQIRAGGYWGMVTLGDYGAGAEDVAAEVAQSNAQVICRELGAPTTNVTSSLAAPSSDILLPVWLTDLECGGEEESILDCAFSSSVVPGGAPPAEGEAVYALEVSCCPQ</sequence>
<dbReference type="GO" id="GO:0016020">
    <property type="term" value="C:membrane"/>
    <property type="evidence" value="ECO:0007669"/>
    <property type="project" value="InterPro"/>
</dbReference>
<evidence type="ECO:0000256" key="2">
    <source>
        <dbReference type="ARBA" id="ARBA00022737"/>
    </source>
</evidence>
<dbReference type="SUPFAM" id="SSF56487">
    <property type="entry name" value="SRCR-like"/>
    <property type="match status" value="3"/>
</dbReference>
<dbReference type="EMBL" id="GL433838">
    <property type="protein sequence ID" value="EFN57926.1"/>
    <property type="molecule type" value="Genomic_DNA"/>
</dbReference>
<protein>
    <recommendedName>
        <fullName evidence="6">SRCR domain-containing protein</fullName>
    </recommendedName>
</protein>
<feature type="domain" description="SRCR" evidence="6">
    <location>
        <begin position="315"/>
        <end position="440"/>
    </location>
</feature>
<evidence type="ECO:0000256" key="5">
    <source>
        <dbReference type="SAM" id="SignalP"/>
    </source>
</evidence>
<keyword evidence="8" id="KW-1185">Reference proteome</keyword>
<proteinExistence type="predicted"/>
<reference evidence="7 8" key="1">
    <citation type="journal article" date="2010" name="Plant Cell">
        <title>The Chlorella variabilis NC64A genome reveals adaptation to photosymbiosis, coevolution with viruses, and cryptic sex.</title>
        <authorList>
            <person name="Blanc G."/>
            <person name="Duncan G."/>
            <person name="Agarkova I."/>
            <person name="Borodovsky M."/>
            <person name="Gurnon J."/>
            <person name="Kuo A."/>
            <person name="Lindquist E."/>
            <person name="Lucas S."/>
            <person name="Pangilinan J."/>
            <person name="Polle J."/>
            <person name="Salamov A."/>
            <person name="Terry A."/>
            <person name="Yamada T."/>
            <person name="Dunigan D.D."/>
            <person name="Grigoriev I.V."/>
            <person name="Claverie J.M."/>
            <person name="Van Etten J.L."/>
        </authorList>
    </citation>
    <scope>NUCLEOTIDE SEQUENCE [LARGE SCALE GENOMIC DNA]</scope>
    <source>
        <strain evidence="7 8">NC64A</strain>
    </source>
</reference>
<dbReference type="RefSeq" id="XP_005850028.1">
    <property type="nucleotide sequence ID" value="XM_005849966.1"/>
</dbReference>
<dbReference type="Gene3D" id="3.10.250.10">
    <property type="entry name" value="SRCR-like domain"/>
    <property type="match status" value="3"/>
</dbReference>
<dbReference type="AlphaFoldDB" id="E1Z7I8"/>
<dbReference type="SMART" id="SM00202">
    <property type="entry name" value="SR"/>
    <property type="match status" value="1"/>
</dbReference>
<dbReference type="Pfam" id="PF00530">
    <property type="entry name" value="SRCR"/>
    <property type="match status" value="2"/>
</dbReference>
<dbReference type="KEGG" id="cvr:CHLNCDRAFT_142006"/>
<dbReference type="GeneID" id="17357612"/>
<evidence type="ECO:0000256" key="4">
    <source>
        <dbReference type="ARBA" id="ARBA00023180"/>
    </source>
</evidence>
<evidence type="ECO:0000256" key="3">
    <source>
        <dbReference type="ARBA" id="ARBA00023157"/>
    </source>
</evidence>
<keyword evidence="4" id="KW-0325">Glycoprotein</keyword>
<evidence type="ECO:0000256" key="1">
    <source>
        <dbReference type="ARBA" id="ARBA00022729"/>
    </source>
</evidence>
<dbReference type="Proteomes" id="UP000008141">
    <property type="component" value="Unassembled WGS sequence"/>
</dbReference>
<dbReference type="OrthoDB" id="534936at2759"/>
<accession>E1Z7I8</accession>
<dbReference type="InterPro" id="IPR036772">
    <property type="entry name" value="SRCR-like_dom_sf"/>
</dbReference>
<keyword evidence="1 5" id="KW-0732">Signal</keyword>
<organism evidence="8">
    <name type="scientific">Chlorella variabilis</name>
    <name type="common">Green alga</name>
    <dbReference type="NCBI Taxonomy" id="554065"/>
    <lineage>
        <taxon>Eukaryota</taxon>
        <taxon>Viridiplantae</taxon>
        <taxon>Chlorophyta</taxon>
        <taxon>core chlorophytes</taxon>
        <taxon>Trebouxiophyceae</taxon>
        <taxon>Chlorellales</taxon>
        <taxon>Chlorellaceae</taxon>
        <taxon>Chlorella clade</taxon>
        <taxon>Chlorella</taxon>
    </lineage>
</organism>
<name>E1Z7I8_CHLVA</name>
<feature type="domain" description="SRCR" evidence="6">
    <location>
        <begin position="49"/>
        <end position="157"/>
    </location>
</feature>
<dbReference type="InterPro" id="IPR001190">
    <property type="entry name" value="SRCR"/>
</dbReference>
<feature type="chain" id="PRO_5003155514" description="SRCR domain-containing protein" evidence="5">
    <location>
        <begin position="20"/>
        <end position="442"/>
    </location>
</feature>
<dbReference type="PANTHER" id="PTHR19331:SF465">
    <property type="entry name" value="EGG PEPTIDE SPERACT RECEPTOR"/>
    <property type="match status" value="1"/>
</dbReference>
<dbReference type="PANTHER" id="PTHR19331">
    <property type="entry name" value="SCAVENGER RECEPTOR DOMAIN-CONTAINING"/>
    <property type="match status" value="1"/>
</dbReference>
<dbReference type="PROSITE" id="PS50287">
    <property type="entry name" value="SRCR_2"/>
    <property type="match status" value="3"/>
</dbReference>
<dbReference type="InParanoid" id="E1Z7I8"/>